<dbReference type="KEGG" id="ngr:NAEGRDRAFT_63553"/>
<dbReference type="InParanoid" id="D2V406"/>
<feature type="coiled-coil region" evidence="1">
    <location>
        <begin position="68"/>
        <end position="102"/>
    </location>
</feature>
<name>D2V406_NAEGR</name>
<evidence type="ECO:0000256" key="1">
    <source>
        <dbReference type="SAM" id="Coils"/>
    </source>
</evidence>
<organism evidence="4">
    <name type="scientific">Naegleria gruberi</name>
    <name type="common">Amoeba</name>
    <dbReference type="NCBI Taxonomy" id="5762"/>
    <lineage>
        <taxon>Eukaryota</taxon>
        <taxon>Discoba</taxon>
        <taxon>Heterolobosea</taxon>
        <taxon>Tetramitia</taxon>
        <taxon>Eutetramitia</taxon>
        <taxon>Vahlkampfiidae</taxon>
        <taxon>Naegleria</taxon>
    </lineage>
</organism>
<dbReference type="Proteomes" id="UP000006671">
    <property type="component" value="Unassembled WGS sequence"/>
</dbReference>
<dbReference type="GeneID" id="8849750"/>
<dbReference type="EMBL" id="GG738851">
    <property type="protein sequence ID" value="EFC48293.1"/>
    <property type="molecule type" value="Genomic_DNA"/>
</dbReference>
<sequence length="232" mass="27579">MIMQEFEPKRRNTKISTSFDESPITNISLSNKNTSSFDEQVPIFKAKRQTPFPYLKRKSIRIDLVLKQQKLAQKKKNEQKLLESLRNDKKLLENENMTLKGRIMQMEFILQQLKSTRPSTQTHSTQPKKSNKSTDSIQCTKCQKCLSSKYFKYHDRICGNTKLNRLLSETDLKRLQFLRKNQKTVLNFSPKNDWRRKREEFLAQIKSAQKKHSSNCIIFFRTQEKSFYKSIK</sequence>
<keyword evidence="1" id="KW-0175">Coiled coil</keyword>
<dbReference type="RefSeq" id="XP_002681037.1">
    <property type="nucleotide sequence ID" value="XM_002680991.1"/>
</dbReference>
<evidence type="ECO:0000313" key="3">
    <source>
        <dbReference type="EMBL" id="EFC48293.1"/>
    </source>
</evidence>
<dbReference type="AlphaFoldDB" id="D2V406"/>
<keyword evidence="4" id="KW-1185">Reference proteome</keyword>
<feature type="region of interest" description="Disordered" evidence="2">
    <location>
        <begin position="1"/>
        <end position="32"/>
    </location>
</feature>
<evidence type="ECO:0000313" key="4">
    <source>
        <dbReference type="Proteomes" id="UP000006671"/>
    </source>
</evidence>
<dbReference type="VEuPathDB" id="AmoebaDB:NAEGRDRAFT_63553"/>
<reference evidence="3 4" key="1">
    <citation type="journal article" date="2010" name="Cell">
        <title>The genome of Naegleria gruberi illuminates early eukaryotic versatility.</title>
        <authorList>
            <person name="Fritz-Laylin L.K."/>
            <person name="Prochnik S.E."/>
            <person name="Ginger M.L."/>
            <person name="Dacks J.B."/>
            <person name="Carpenter M.L."/>
            <person name="Field M.C."/>
            <person name="Kuo A."/>
            <person name="Paredez A."/>
            <person name="Chapman J."/>
            <person name="Pham J."/>
            <person name="Shu S."/>
            <person name="Neupane R."/>
            <person name="Cipriano M."/>
            <person name="Mancuso J."/>
            <person name="Tu H."/>
            <person name="Salamov A."/>
            <person name="Lindquist E."/>
            <person name="Shapiro H."/>
            <person name="Lucas S."/>
            <person name="Grigoriev I.V."/>
            <person name="Cande W.Z."/>
            <person name="Fulton C."/>
            <person name="Rokhsar D.S."/>
            <person name="Dawson S.C."/>
        </authorList>
    </citation>
    <scope>NUCLEOTIDE SEQUENCE [LARGE SCALE GENOMIC DNA]</scope>
    <source>
        <strain evidence="3 4">NEG-M</strain>
    </source>
</reference>
<gene>
    <name evidence="3" type="ORF">NAEGRDRAFT_63553</name>
</gene>
<protein>
    <submittedName>
        <fullName evidence="3">Predicted protein</fullName>
    </submittedName>
</protein>
<feature type="compositionally biased region" description="Polar residues" evidence="2">
    <location>
        <begin position="14"/>
        <end position="32"/>
    </location>
</feature>
<feature type="compositionally biased region" description="Basic and acidic residues" evidence="2">
    <location>
        <begin position="1"/>
        <end position="10"/>
    </location>
</feature>
<feature type="region of interest" description="Disordered" evidence="2">
    <location>
        <begin position="115"/>
        <end position="134"/>
    </location>
</feature>
<proteinExistence type="predicted"/>
<evidence type="ECO:0000256" key="2">
    <source>
        <dbReference type="SAM" id="MobiDB-lite"/>
    </source>
</evidence>
<accession>D2V406</accession>